<sequence length="290" mass="32692">MSSKIYFKNNKQRFDFSKLVINLVSRTCFAIVPKITVKYARKLFLTPARNQSKNEEPTDLKVKDIQGDTGKIRVYQSGEGPVWLMVHGWSGSASQFFPLMQKVTAMGYTAVAFDQPAHGQSEGQEAHIPNMISALESVITQYDEIEGIIAHSMGVSISLHIIEQSLKGKPCLFIAPALFYWENAIKTVQRSGVDLQLYNAVIEQVSSEFEFAPEDFDPDQKLFELSSPVTIVHDKEDRFTPFEASRKASDCDHIELVETENLGHGRILKSEEVERAFTLLATRDQEQEIA</sequence>
<protein>
    <recommendedName>
        <fullName evidence="1">Serine aminopeptidase S33 domain-containing protein</fullName>
    </recommendedName>
</protein>
<comment type="caution">
    <text evidence="2">The sequence shown here is derived from an EMBL/GenBank/DDBJ whole genome shotgun (WGS) entry which is preliminary data.</text>
</comment>
<dbReference type="InterPro" id="IPR029058">
    <property type="entry name" value="AB_hydrolase_fold"/>
</dbReference>
<name>A0A1C3EID2_9GAMM</name>
<evidence type="ECO:0000313" key="3">
    <source>
        <dbReference type="Proteomes" id="UP000094936"/>
    </source>
</evidence>
<gene>
    <name evidence="2" type="ORF">A8L45_11990</name>
</gene>
<proteinExistence type="predicted"/>
<dbReference type="InterPro" id="IPR022742">
    <property type="entry name" value="Hydrolase_4"/>
</dbReference>
<dbReference type="OrthoDB" id="9785847at2"/>
<dbReference type="AlphaFoldDB" id="A0A1C3EID2"/>
<dbReference type="GO" id="GO:0016020">
    <property type="term" value="C:membrane"/>
    <property type="evidence" value="ECO:0007669"/>
    <property type="project" value="TreeGrafter"/>
</dbReference>
<feature type="domain" description="Serine aminopeptidase S33" evidence="1">
    <location>
        <begin position="84"/>
        <end position="186"/>
    </location>
</feature>
<accession>A0A1C3EID2</accession>
<dbReference type="InterPro" id="IPR050266">
    <property type="entry name" value="AB_hydrolase_sf"/>
</dbReference>
<dbReference type="PANTHER" id="PTHR43798:SF33">
    <property type="entry name" value="HYDROLASE, PUTATIVE (AFU_ORTHOLOGUE AFUA_2G14860)-RELATED"/>
    <property type="match status" value="1"/>
</dbReference>
<organism evidence="2 3">
    <name type="scientific">Veronia pacifica</name>
    <dbReference type="NCBI Taxonomy" id="1080227"/>
    <lineage>
        <taxon>Bacteria</taxon>
        <taxon>Pseudomonadati</taxon>
        <taxon>Pseudomonadota</taxon>
        <taxon>Gammaproteobacteria</taxon>
        <taxon>Vibrionales</taxon>
        <taxon>Vibrionaceae</taxon>
        <taxon>Veronia</taxon>
    </lineage>
</organism>
<dbReference type="SUPFAM" id="SSF53474">
    <property type="entry name" value="alpha/beta-Hydrolases"/>
    <property type="match status" value="1"/>
</dbReference>
<dbReference type="Proteomes" id="UP000094936">
    <property type="component" value="Unassembled WGS sequence"/>
</dbReference>
<dbReference type="Pfam" id="PF12146">
    <property type="entry name" value="Hydrolase_4"/>
    <property type="match status" value="1"/>
</dbReference>
<dbReference type="Gene3D" id="3.40.50.1820">
    <property type="entry name" value="alpha/beta hydrolase"/>
    <property type="match status" value="1"/>
</dbReference>
<keyword evidence="3" id="KW-1185">Reference proteome</keyword>
<dbReference type="RefSeq" id="WP_068902540.1">
    <property type="nucleotide sequence ID" value="NZ_JBHUIF010000015.1"/>
</dbReference>
<dbReference type="STRING" id="1080227.A8L45_11990"/>
<dbReference type="EMBL" id="LYBM01000020">
    <property type="protein sequence ID" value="ODA33006.1"/>
    <property type="molecule type" value="Genomic_DNA"/>
</dbReference>
<evidence type="ECO:0000259" key="1">
    <source>
        <dbReference type="Pfam" id="PF12146"/>
    </source>
</evidence>
<evidence type="ECO:0000313" key="2">
    <source>
        <dbReference type="EMBL" id="ODA33006.1"/>
    </source>
</evidence>
<reference evidence="2 3" key="1">
    <citation type="submission" date="2016-05" db="EMBL/GenBank/DDBJ databases">
        <title>Genomic Taxonomy of the Vibrionaceae.</title>
        <authorList>
            <person name="Gomez-Gil B."/>
            <person name="Enciso-Ibarra J."/>
        </authorList>
    </citation>
    <scope>NUCLEOTIDE SEQUENCE [LARGE SCALE GENOMIC DNA]</scope>
    <source>
        <strain evidence="2 3">CAIM 1920</strain>
    </source>
</reference>
<dbReference type="PANTHER" id="PTHR43798">
    <property type="entry name" value="MONOACYLGLYCEROL LIPASE"/>
    <property type="match status" value="1"/>
</dbReference>